<dbReference type="AlphaFoldDB" id="A0A5M6HU70"/>
<gene>
    <name evidence="2" type="ORF">F1193_12675</name>
</gene>
<keyword evidence="3" id="KW-1185">Reference proteome</keyword>
<organism evidence="2 3">
    <name type="scientific">Blastochloris sulfoviridis</name>
    <dbReference type="NCBI Taxonomy" id="50712"/>
    <lineage>
        <taxon>Bacteria</taxon>
        <taxon>Pseudomonadati</taxon>
        <taxon>Pseudomonadota</taxon>
        <taxon>Alphaproteobacteria</taxon>
        <taxon>Hyphomicrobiales</taxon>
        <taxon>Blastochloridaceae</taxon>
        <taxon>Blastochloris</taxon>
    </lineage>
</organism>
<dbReference type="RefSeq" id="WP_150098178.1">
    <property type="nucleotide sequence ID" value="NZ_VWPL01000024.1"/>
</dbReference>
<dbReference type="Proteomes" id="UP000323886">
    <property type="component" value="Unassembled WGS sequence"/>
</dbReference>
<keyword evidence="1" id="KW-0472">Membrane</keyword>
<evidence type="ECO:0000256" key="1">
    <source>
        <dbReference type="SAM" id="Phobius"/>
    </source>
</evidence>
<keyword evidence="1" id="KW-1133">Transmembrane helix</keyword>
<accession>A0A5M6HU70</accession>
<feature type="transmembrane region" description="Helical" evidence="1">
    <location>
        <begin position="59"/>
        <end position="79"/>
    </location>
</feature>
<sequence>MLVGRIMQCSWRYFWRLDARSTASVALILLIACLFVSSVPEITSNGTLFVAYLQCHFEITSILVMTALPALGVFLVDVARTGFPPPWFEAWSLVPIFIGPAADLALAPPQAAADRRQGRAASAA</sequence>
<evidence type="ECO:0000313" key="2">
    <source>
        <dbReference type="EMBL" id="KAA5599188.1"/>
    </source>
</evidence>
<evidence type="ECO:0000313" key="3">
    <source>
        <dbReference type="Proteomes" id="UP000323886"/>
    </source>
</evidence>
<dbReference type="EMBL" id="VWPL01000024">
    <property type="protein sequence ID" value="KAA5599188.1"/>
    <property type="molecule type" value="Genomic_DNA"/>
</dbReference>
<reference evidence="2 3" key="1">
    <citation type="submission" date="2019-09" db="EMBL/GenBank/DDBJ databases">
        <title>Draft Whole-Genome sequence of Blastochloris sulfoviridis DSM 729.</title>
        <authorList>
            <person name="Meyer T.E."/>
            <person name="Kyndt J.A."/>
        </authorList>
    </citation>
    <scope>NUCLEOTIDE SEQUENCE [LARGE SCALE GENOMIC DNA]</scope>
    <source>
        <strain evidence="2 3">DSM 729</strain>
    </source>
</reference>
<name>A0A5M6HU70_9HYPH</name>
<dbReference type="PROSITE" id="PS51257">
    <property type="entry name" value="PROKAR_LIPOPROTEIN"/>
    <property type="match status" value="1"/>
</dbReference>
<feature type="transmembrane region" description="Helical" evidence="1">
    <location>
        <begin position="21"/>
        <end position="39"/>
    </location>
</feature>
<proteinExistence type="predicted"/>
<protein>
    <submittedName>
        <fullName evidence="2">Uncharacterized protein</fullName>
    </submittedName>
</protein>
<keyword evidence="1" id="KW-0812">Transmembrane</keyword>
<comment type="caution">
    <text evidence="2">The sequence shown here is derived from an EMBL/GenBank/DDBJ whole genome shotgun (WGS) entry which is preliminary data.</text>
</comment>